<proteinExistence type="predicted"/>
<dbReference type="RefSeq" id="WP_057632814.1">
    <property type="nucleotide sequence ID" value="NZ_LDJI01000011.1"/>
</dbReference>
<dbReference type="EMBL" id="LDJI01000011">
    <property type="protein sequence ID" value="KRG64944.1"/>
    <property type="molecule type" value="Genomic_DNA"/>
</dbReference>
<dbReference type="STRING" id="405444.ABB26_06230"/>
<evidence type="ECO:0000313" key="1">
    <source>
        <dbReference type="EMBL" id="KRG64944.1"/>
    </source>
</evidence>
<organism evidence="1 2">
    <name type="scientific">Stenotrophomonas humi</name>
    <dbReference type="NCBI Taxonomy" id="405444"/>
    <lineage>
        <taxon>Bacteria</taxon>
        <taxon>Pseudomonadati</taxon>
        <taxon>Pseudomonadota</taxon>
        <taxon>Gammaproteobacteria</taxon>
        <taxon>Lysobacterales</taxon>
        <taxon>Lysobacteraceae</taxon>
        <taxon>Stenotrophomonas</taxon>
    </lineage>
</organism>
<gene>
    <name evidence="1" type="ORF">ABB26_06230</name>
</gene>
<comment type="caution">
    <text evidence="1">The sequence shown here is derived from an EMBL/GenBank/DDBJ whole genome shotgun (WGS) entry which is preliminary data.</text>
</comment>
<accession>A0A0R0C6I5</accession>
<reference evidence="1 2" key="1">
    <citation type="submission" date="2015-05" db="EMBL/GenBank/DDBJ databases">
        <title>Genome sequencing and analysis of members of genus Stenotrophomonas.</title>
        <authorList>
            <person name="Patil P.P."/>
            <person name="Midha S."/>
            <person name="Patil P.B."/>
        </authorList>
    </citation>
    <scope>NUCLEOTIDE SEQUENCE [LARGE SCALE GENOMIC DNA]</scope>
    <source>
        <strain evidence="1 2">DSM 18929</strain>
    </source>
</reference>
<keyword evidence="2" id="KW-1185">Reference proteome</keyword>
<dbReference type="AlphaFoldDB" id="A0A0R0C6I5"/>
<dbReference type="OrthoDB" id="9945479at2"/>
<protein>
    <submittedName>
        <fullName evidence="1">Uncharacterized protein</fullName>
    </submittedName>
</protein>
<sequence length="142" mass="15122">MPNPPAMAIQRPTAFVRQRLPWLMLVFGMLLAWAMLGHGQPVTAHLASAAQAPVLVSPDRGHPDDLPDLVAIAESGAESFRSARQRPVDTPAPPTTAPVAAPARMFVAAAADTLLQHALERSHRYPPAPYLLLNPGHAPPLA</sequence>
<name>A0A0R0C6I5_9GAMM</name>
<dbReference type="Proteomes" id="UP000050864">
    <property type="component" value="Unassembled WGS sequence"/>
</dbReference>
<dbReference type="PATRIC" id="fig|405444.3.peg.247"/>
<evidence type="ECO:0000313" key="2">
    <source>
        <dbReference type="Proteomes" id="UP000050864"/>
    </source>
</evidence>